<reference evidence="2" key="1">
    <citation type="journal article" date="2023" name="Mol. Phylogenet. Evol.">
        <title>Genome-scale phylogeny and comparative genomics of the fungal order Sordariales.</title>
        <authorList>
            <person name="Hensen N."/>
            <person name="Bonometti L."/>
            <person name="Westerberg I."/>
            <person name="Brannstrom I.O."/>
            <person name="Guillou S."/>
            <person name="Cros-Aarteil S."/>
            <person name="Calhoun S."/>
            <person name="Haridas S."/>
            <person name="Kuo A."/>
            <person name="Mondo S."/>
            <person name="Pangilinan J."/>
            <person name="Riley R."/>
            <person name="LaButti K."/>
            <person name="Andreopoulos B."/>
            <person name="Lipzen A."/>
            <person name="Chen C."/>
            <person name="Yan M."/>
            <person name="Daum C."/>
            <person name="Ng V."/>
            <person name="Clum A."/>
            <person name="Steindorff A."/>
            <person name="Ohm R.A."/>
            <person name="Martin F."/>
            <person name="Silar P."/>
            <person name="Natvig D.O."/>
            <person name="Lalanne C."/>
            <person name="Gautier V."/>
            <person name="Ament-Velasquez S.L."/>
            <person name="Kruys A."/>
            <person name="Hutchinson M.I."/>
            <person name="Powell A.J."/>
            <person name="Barry K."/>
            <person name="Miller A.N."/>
            <person name="Grigoriev I.V."/>
            <person name="Debuchy R."/>
            <person name="Gladieux P."/>
            <person name="Hiltunen Thoren M."/>
            <person name="Johannesson H."/>
        </authorList>
    </citation>
    <scope>NUCLEOTIDE SEQUENCE</scope>
    <source>
        <strain evidence="2">CBS 626.80</strain>
    </source>
</reference>
<dbReference type="Proteomes" id="UP001303222">
    <property type="component" value="Unassembled WGS sequence"/>
</dbReference>
<gene>
    <name evidence="2" type="ORF">QBC32DRAFT_218323</name>
</gene>
<proteinExistence type="predicted"/>
<dbReference type="SUPFAM" id="SSF54695">
    <property type="entry name" value="POZ domain"/>
    <property type="match status" value="1"/>
</dbReference>
<dbReference type="CDD" id="cd18186">
    <property type="entry name" value="BTB_POZ_ZBTB_KLHL-like"/>
    <property type="match status" value="1"/>
</dbReference>
<organism evidence="2 3">
    <name type="scientific">Pseudoneurospora amorphoporcata</name>
    <dbReference type="NCBI Taxonomy" id="241081"/>
    <lineage>
        <taxon>Eukaryota</taxon>
        <taxon>Fungi</taxon>
        <taxon>Dikarya</taxon>
        <taxon>Ascomycota</taxon>
        <taxon>Pezizomycotina</taxon>
        <taxon>Sordariomycetes</taxon>
        <taxon>Sordariomycetidae</taxon>
        <taxon>Sordariales</taxon>
        <taxon>Sordariaceae</taxon>
        <taxon>Pseudoneurospora</taxon>
    </lineage>
</organism>
<sequence length="277" mass="30989">MDGEPIIIKAASGTDIVLIVGPGKEQIPAVSAILKAASPLFAAMLSPSWLESKSKEISLPDDDADAMRFITLTLSYQNENEIVTRPRVAMEILKIAMAVDKYDLCMALKFVLDYLLSQAIESYEPVVSEDADDIVYLCAAAYVLDRCEHFSKGALDLMCYHMMSYTTFMDDDYLRTILPAQFFGKVFFTEDDDGFTLRCALCDVLHTLQHLLKEDSSFINGECEEKKESGTVVSFRTSLRSNTRLERVDLISFNFCIRALKTGRGVGCKAWHARLVV</sequence>
<dbReference type="Pfam" id="PF00651">
    <property type="entry name" value="BTB"/>
    <property type="match status" value="1"/>
</dbReference>
<protein>
    <recommendedName>
        <fullName evidence="1">BTB domain-containing protein</fullName>
    </recommendedName>
</protein>
<dbReference type="PROSITE" id="PS50097">
    <property type="entry name" value="BTB"/>
    <property type="match status" value="1"/>
</dbReference>
<dbReference type="InterPro" id="IPR000210">
    <property type="entry name" value="BTB/POZ_dom"/>
</dbReference>
<evidence type="ECO:0000259" key="1">
    <source>
        <dbReference type="PROSITE" id="PS50097"/>
    </source>
</evidence>
<evidence type="ECO:0000313" key="3">
    <source>
        <dbReference type="Proteomes" id="UP001303222"/>
    </source>
</evidence>
<keyword evidence="3" id="KW-1185">Reference proteome</keyword>
<evidence type="ECO:0000313" key="2">
    <source>
        <dbReference type="EMBL" id="KAK3950020.1"/>
    </source>
</evidence>
<dbReference type="AlphaFoldDB" id="A0AAN6NQ71"/>
<feature type="domain" description="BTB" evidence="1">
    <location>
        <begin position="14"/>
        <end position="86"/>
    </location>
</feature>
<reference evidence="2" key="2">
    <citation type="submission" date="2023-06" db="EMBL/GenBank/DDBJ databases">
        <authorList>
            <consortium name="Lawrence Berkeley National Laboratory"/>
            <person name="Mondo S.J."/>
            <person name="Hensen N."/>
            <person name="Bonometti L."/>
            <person name="Westerberg I."/>
            <person name="Brannstrom I.O."/>
            <person name="Guillou S."/>
            <person name="Cros-Aarteil S."/>
            <person name="Calhoun S."/>
            <person name="Haridas S."/>
            <person name="Kuo A."/>
            <person name="Pangilinan J."/>
            <person name="Riley R."/>
            <person name="Labutti K."/>
            <person name="Andreopoulos B."/>
            <person name="Lipzen A."/>
            <person name="Chen C."/>
            <person name="Yanf M."/>
            <person name="Daum C."/>
            <person name="Ng V."/>
            <person name="Clum A."/>
            <person name="Steindorff A."/>
            <person name="Ohm R."/>
            <person name="Martin F."/>
            <person name="Silar P."/>
            <person name="Natvig D."/>
            <person name="Lalanne C."/>
            <person name="Gautier V."/>
            <person name="Ament-Velasquez S.L."/>
            <person name="Kruys A."/>
            <person name="Hutchinson M.I."/>
            <person name="Powell A.J."/>
            <person name="Barry K."/>
            <person name="Miller A.N."/>
            <person name="Grigoriev I.V."/>
            <person name="Debuchy R."/>
            <person name="Gladieux P."/>
            <person name="Thoren M.H."/>
            <person name="Johannesson H."/>
        </authorList>
    </citation>
    <scope>NUCLEOTIDE SEQUENCE</scope>
    <source>
        <strain evidence="2">CBS 626.80</strain>
    </source>
</reference>
<comment type="caution">
    <text evidence="2">The sequence shown here is derived from an EMBL/GenBank/DDBJ whole genome shotgun (WGS) entry which is preliminary data.</text>
</comment>
<name>A0AAN6NQ71_9PEZI</name>
<dbReference type="InterPro" id="IPR011333">
    <property type="entry name" value="SKP1/BTB/POZ_sf"/>
</dbReference>
<dbReference type="Gene3D" id="3.30.710.10">
    <property type="entry name" value="Potassium Channel Kv1.1, Chain A"/>
    <property type="match status" value="1"/>
</dbReference>
<dbReference type="EMBL" id="MU859193">
    <property type="protein sequence ID" value="KAK3950020.1"/>
    <property type="molecule type" value="Genomic_DNA"/>
</dbReference>
<accession>A0AAN6NQ71</accession>